<dbReference type="AlphaFoldDB" id="A0A4D6L1H4"/>
<evidence type="ECO:0000313" key="3">
    <source>
        <dbReference type="Proteomes" id="UP000501690"/>
    </source>
</evidence>
<dbReference type="EMBL" id="CP039346">
    <property type="protein sequence ID" value="QCD82315.1"/>
    <property type="molecule type" value="Genomic_DNA"/>
</dbReference>
<dbReference type="Proteomes" id="UP000501690">
    <property type="component" value="Linkage Group LG2"/>
</dbReference>
<reference evidence="2 3" key="1">
    <citation type="submission" date="2019-04" db="EMBL/GenBank/DDBJ databases">
        <title>An improved genome assembly and genetic linkage map for asparagus bean, Vigna unguiculata ssp. sesquipedialis.</title>
        <authorList>
            <person name="Xia Q."/>
            <person name="Zhang R."/>
            <person name="Dong Y."/>
        </authorList>
    </citation>
    <scope>NUCLEOTIDE SEQUENCE [LARGE SCALE GENOMIC DNA]</scope>
    <source>
        <tissue evidence="2">Leaf</tissue>
    </source>
</reference>
<keyword evidence="1" id="KW-0472">Membrane</keyword>
<accession>A0A4D6L1H4</accession>
<organism evidence="2 3">
    <name type="scientific">Vigna unguiculata</name>
    <name type="common">Cowpea</name>
    <dbReference type="NCBI Taxonomy" id="3917"/>
    <lineage>
        <taxon>Eukaryota</taxon>
        <taxon>Viridiplantae</taxon>
        <taxon>Streptophyta</taxon>
        <taxon>Embryophyta</taxon>
        <taxon>Tracheophyta</taxon>
        <taxon>Spermatophyta</taxon>
        <taxon>Magnoliopsida</taxon>
        <taxon>eudicotyledons</taxon>
        <taxon>Gunneridae</taxon>
        <taxon>Pentapetalae</taxon>
        <taxon>rosids</taxon>
        <taxon>fabids</taxon>
        <taxon>Fabales</taxon>
        <taxon>Fabaceae</taxon>
        <taxon>Papilionoideae</taxon>
        <taxon>50 kb inversion clade</taxon>
        <taxon>NPAAA clade</taxon>
        <taxon>indigoferoid/millettioid clade</taxon>
        <taxon>Phaseoleae</taxon>
        <taxon>Vigna</taxon>
    </lineage>
</organism>
<evidence type="ECO:0000313" key="2">
    <source>
        <dbReference type="EMBL" id="QCD82315.1"/>
    </source>
</evidence>
<keyword evidence="3" id="KW-1185">Reference proteome</keyword>
<proteinExistence type="predicted"/>
<name>A0A4D6L1H4_VIGUN</name>
<keyword evidence="1" id="KW-0812">Transmembrane</keyword>
<keyword evidence="1" id="KW-1133">Transmembrane helix</keyword>
<sequence>MKQRSTLHRSEKLWLEPSKPASHRKAMDSLSLRGPYGYVFTLLYSFFFFFYK</sequence>
<protein>
    <submittedName>
        <fullName evidence="2">Uncharacterized protein</fullName>
    </submittedName>
</protein>
<evidence type="ECO:0000256" key="1">
    <source>
        <dbReference type="SAM" id="Phobius"/>
    </source>
</evidence>
<gene>
    <name evidence="2" type="ORF">DEO72_LG2g2650</name>
</gene>
<feature type="transmembrane region" description="Helical" evidence="1">
    <location>
        <begin position="34"/>
        <end position="51"/>
    </location>
</feature>